<comment type="caution">
    <text evidence="2">The sequence shown here is derived from an EMBL/GenBank/DDBJ whole genome shotgun (WGS) entry which is preliminary data.</text>
</comment>
<feature type="domain" description="Knr4/Smi1-like" evidence="1">
    <location>
        <begin position="12"/>
        <end position="136"/>
    </location>
</feature>
<dbReference type="InterPro" id="IPR018958">
    <property type="entry name" value="Knr4/Smi1-like_dom"/>
</dbReference>
<keyword evidence="3" id="KW-1185">Reference proteome</keyword>
<evidence type="ECO:0000313" key="2">
    <source>
        <dbReference type="EMBL" id="MBU9714326.1"/>
    </source>
</evidence>
<evidence type="ECO:0000259" key="1">
    <source>
        <dbReference type="SMART" id="SM00860"/>
    </source>
</evidence>
<accession>A0ABS6JL62</accession>
<gene>
    <name evidence="2" type="ORF">KS419_21530</name>
</gene>
<dbReference type="Proteomes" id="UP000784880">
    <property type="component" value="Unassembled WGS sequence"/>
</dbReference>
<sequence>MGKIQWRFSKGEIDSSILSEVERFFHMDLPPAYKELMLFHNGARPLPNCIRVSNGEISRKIVVKTFLPIGRNYHDNLVQVSKRLSETLTKDYVPFANDSVGNYFCFHKETGQIVFWNHELDSIFPVANTLEDFLNKLF</sequence>
<evidence type="ECO:0000313" key="3">
    <source>
        <dbReference type="Proteomes" id="UP000784880"/>
    </source>
</evidence>
<dbReference type="Pfam" id="PF09346">
    <property type="entry name" value="SMI1_KNR4"/>
    <property type="match status" value="1"/>
</dbReference>
<proteinExistence type="predicted"/>
<protein>
    <submittedName>
        <fullName evidence="2">SMI1/KNR4 family protein</fullName>
    </submittedName>
</protein>
<reference evidence="2 3" key="1">
    <citation type="submission" date="2021-06" db="EMBL/GenBank/DDBJ databases">
        <title>Bacillus sp. RD4P76, an endophyte from a halophyte.</title>
        <authorList>
            <person name="Sun J.-Q."/>
        </authorList>
    </citation>
    <scope>NUCLEOTIDE SEQUENCE [LARGE SCALE GENOMIC DNA]</scope>
    <source>
        <strain evidence="2 3">CGMCC 1.15917</strain>
    </source>
</reference>
<dbReference type="RefSeq" id="WP_217068805.1">
    <property type="nucleotide sequence ID" value="NZ_JAHQCS010000173.1"/>
</dbReference>
<organism evidence="2 3">
    <name type="scientific">Evansella tamaricis</name>
    <dbReference type="NCBI Taxonomy" id="2069301"/>
    <lineage>
        <taxon>Bacteria</taxon>
        <taxon>Bacillati</taxon>
        <taxon>Bacillota</taxon>
        <taxon>Bacilli</taxon>
        <taxon>Bacillales</taxon>
        <taxon>Bacillaceae</taxon>
        <taxon>Evansella</taxon>
    </lineage>
</organism>
<name>A0ABS6JL62_9BACI</name>
<dbReference type="EMBL" id="JAHQCS010000173">
    <property type="protein sequence ID" value="MBU9714326.1"/>
    <property type="molecule type" value="Genomic_DNA"/>
</dbReference>
<dbReference type="SMART" id="SM00860">
    <property type="entry name" value="SMI1_KNR4"/>
    <property type="match status" value="1"/>
</dbReference>